<accession>A0A3Q7IVJ6</accession>
<dbReference type="OMA" id="QECEVAM"/>
<reference evidence="1" key="2">
    <citation type="submission" date="2019-01" db="UniProtKB">
        <authorList>
            <consortium name="EnsemblPlants"/>
        </authorList>
    </citation>
    <scope>IDENTIFICATION</scope>
    <source>
        <strain evidence="1">cv. Heinz 1706</strain>
    </source>
</reference>
<dbReference type="EnsemblPlants" id="Solyc11g039800.1.1">
    <property type="protein sequence ID" value="Solyc11g039800.1.1.1"/>
    <property type="gene ID" value="Solyc11g039800.1"/>
</dbReference>
<dbReference type="Gramene" id="Solyc11g039800.1.1">
    <property type="protein sequence ID" value="Solyc11g039800.1.1.1"/>
    <property type="gene ID" value="Solyc11g039800.1"/>
</dbReference>
<dbReference type="AlphaFoldDB" id="A0A3Q7IVJ6"/>
<dbReference type="Proteomes" id="UP000004994">
    <property type="component" value="Chromosome 11"/>
</dbReference>
<protein>
    <submittedName>
        <fullName evidence="1">Uncharacterized protein</fullName>
    </submittedName>
</protein>
<proteinExistence type="predicted"/>
<dbReference type="InParanoid" id="A0A3Q7IVJ6"/>
<evidence type="ECO:0000313" key="2">
    <source>
        <dbReference type="Proteomes" id="UP000004994"/>
    </source>
</evidence>
<dbReference type="PaxDb" id="4081-Solyc11g039800.1.1"/>
<reference evidence="1" key="1">
    <citation type="journal article" date="2012" name="Nature">
        <title>The tomato genome sequence provides insights into fleshy fruit evolution.</title>
        <authorList>
            <consortium name="Tomato Genome Consortium"/>
        </authorList>
    </citation>
    <scope>NUCLEOTIDE SEQUENCE [LARGE SCALE GENOMIC DNA]</scope>
    <source>
        <strain evidence="1">cv. Heinz 1706</strain>
    </source>
</reference>
<keyword evidence="2" id="KW-1185">Reference proteome</keyword>
<name>A0A3Q7IVJ6_SOLLC</name>
<sequence>MLDKELNKGRGTHNMVIHRKASSNVSPGSQSNSSKWLSWLPCSNIFEDFMKDTVKYGNVMAPTLHISTPEVNKIIKDCEVTMALKSNNLMIKQPILTLNTLAHEVPIQSLESFRKLQGESGQFILSKGNDKDLVKGMSSLSQANLTNNFIFSKKNQGRRVLLGALIWLMKK</sequence>
<evidence type="ECO:0000313" key="1">
    <source>
        <dbReference type="EnsemblPlants" id="Solyc11g039800.1.1.1"/>
    </source>
</evidence>
<organism evidence="1">
    <name type="scientific">Solanum lycopersicum</name>
    <name type="common">Tomato</name>
    <name type="synonym">Lycopersicon esculentum</name>
    <dbReference type="NCBI Taxonomy" id="4081"/>
    <lineage>
        <taxon>Eukaryota</taxon>
        <taxon>Viridiplantae</taxon>
        <taxon>Streptophyta</taxon>
        <taxon>Embryophyta</taxon>
        <taxon>Tracheophyta</taxon>
        <taxon>Spermatophyta</taxon>
        <taxon>Magnoliopsida</taxon>
        <taxon>eudicotyledons</taxon>
        <taxon>Gunneridae</taxon>
        <taxon>Pentapetalae</taxon>
        <taxon>asterids</taxon>
        <taxon>lamiids</taxon>
        <taxon>Solanales</taxon>
        <taxon>Solanaceae</taxon>
        <taxon>Solanoideae</taxon>
        <taxon>Solaneae</taxon>
        <taxon>Solanum</taxon>
        <taxon>Solanum subgen. Lycopersicon</taxon>
    </lineage>
</organism>